<dbReference type="AlphaFoldDB" id="A0A1L7JN31"/>
<name>A0A1L7JN31_CLOBO</name>
<reference evidence="1" key="1">
    <citation type="submission" date="2016-05" db="EMBL/GenBank/DDBJ databases">
        <authorList>
            <person name="Lavstsen T."/>
            <person name="Jespersen J.S."/>
        </authorList>
    </citation>
    <scope>NUCLEOTIDE SEQUENCE</scope>
    <source>
        <strain evidence="1">CDC69096</strain>
        <plasmid evidence="1">pNPD8_2</plasmid>
    </source>
</reference>
<proteinExistence type="predicted"/>
<dbReference type="EMBL" id="CP015716">
    <property type="protein sequence ID" value="APU87167.1"/>
    <property type="molecule type" value="Genomic_DNA"/>
</dbReference>
<keyword evidence="1" id="KW-0614">Plasmid</keyword>
<evidence type="ECO:0000313" key="1">
    <source>
        <dbReference type="EMBL" id="APU87167.1"/>
    </source>
</evidence>
<organism evidence="1">
    <name type="scientific">Clostridium botulinum</name>
    <dbReference type="NCBI Taxonomy" id="1491"/>
    <lineage>
        <taxon>Bacteria</taxon>
        <taxon>Bacillati</taxon>
        <taxon>Bacillota</taxon>
        <taxon>Clostridia</taxon>
        <taxon>Eubacteriales</taxon>
        <taxon>Clostridiaceae</taxon>
        <taxon>Clostridium</taxon>
    </lineage>
</organism>
<geneLocation type="plasmid" evidence="1">
    <name>pNPD8_2</name>
</geneLocation>
<accession>A0A1L7JN31</accession>
<sequence>MIISSYCPSGKVGKTTTSLALAKIAEKEG</sequence>
<protein>
    <submittedName>
        <fullName evidence="1">Septum formation inhibitor-activating ATPase domain protein</fullName>
    </submittedName>
</protein>
<gene>
    <name evidence="1" type="ORF">NPD8_3884</name>
</gene>